<protein>
    <recommendedName>
        <fullName evidence="2">CSC1/OSCA1-like cytosolic domain-containing protein</fullName>
    </recommendedName>
</protein>
<dbReference type="EMBL" id="SNRW01002885">
    <property type="protein sequence ID" value="KAA6391435.1"/>
    <property type="molecule type" value="Genomic_DNA"/>
</dbReference>
<evidence type="ECO:0000259" key="2">
    <source>
        <dbReference type="Pfam" id="PF14703"/>
    </source>
</evidence>
<dbReference type="PANTHER" id="PTHR13018:SF5">
    <property type="entry name" value="RE44586P"/>
    <property type="match status" value="1"/>
</dbReference>
<feature type="transmembrane region" description="Helical" evidence="1">
    <location>
        <begin position="451"/>
        <end position="469"/>
    </location>
</feature>
<feature type="transmembrane region" description="Helical" evidence="1">
    <location>
        <begin position="408"/>
        <end position="431"/>
    </location>
</feature>
<reference evidence="3 4" key="1">
    <citation type="submission" date="2019-03" db="EMBL/GenBank/DDBJ databases">
        <title>Single cell metagenomics reveals metabolic interactions within the superorganism composed of flagellate Streblomastix strix and complex community of Bacteroidetes bacteria on its surface.</title>
        <authorList>
            <person name="Treitli S.C."/>
            <person name="Kolisko M."/>
            <person name="Husnik F."/>
            <person name="Keeling P."/>
            <person name="Hampl V."/>
        </authorList>
    </citation>
    <scope>NUCLEOTIDE SEQUENCE [LARGE SCALE GENOMIC DNA]</scope>
    <source>
        <strain evidence="3">ST1C</strain>
    </source>
</reference>
<dbReference type="PANTHER" id="PTHR13018">
    <property type="entry name" value="PROBABLE MEMBRANE PROTEIN DUF221-RELATED"/>
    <property type="match status" value="1"/>
</dbReference>
<keyword evidence="1" id="KW-1133">Transmembrane helix</keyword>
<organism evidence="3 4">
    <name type="scientific">Streblomastix strix</name>
    <dbReference type="NCBI Taxonomy" id="222440"/>
    <lineage>
        <taxon>Eukaryota</taxon>
        <taxon>Metamonada</taxon>
        <taxon>Preaxostyla</taxon>
        <taxon>Oxymonadida</taxon>
        <taxon>Streblomastigidae</taxon>
        <taxon>Streblomastix</taxon>
    </lineage>
</organism>
<dbReference type="InterPro" id="IPR027815">
    <property type="entry name" value="CSC1/OSCA1-like_cyt"/>
</dbReference>
<dbReference type="Pfam" id="PF14703">
    <property type="entry name" value="PHM7_cyt"/>
    <property type="match status" value="1"/>
</dbReference>
<keyword evidence="1" id="KW-0472">Membrane</keyword>
<dbReference type="AlphaFoldDB" id="A0A5J4W9U6"/>
<feature type="transmembrane region" description="Helical" evidence="1">
    <location>
        <begin position="117"/>
        <end position="143"/>
    </location>
</feature>
<name>A0A5J4W9U6_9EUKA</name>
<dbReference type="InterPro" id="IPR045122">
    <property type="entry name" value="Csc1-like"/>
</dbReference>
<dbReference type="GO" id="GO:0005227">
    <property type="term" value="F:calcium-activated cation channel activity"/>
    <property type="evidence" value="ECO:0007669"/>
    <property type="project" value="InterPro"/>
</dbReference>
<feature type="domain" description="CSC1/OSCA1-like cytosolic" evidence="2">
    <location>
        <begin position="160"/>
        <end position="363"/>
    </location>
</feature>
<proteinExistence type="predicted"/>
<dbReference type="GO" id="GO:0005886">
    <property type="term" value="C:plasma membrane"/>
    <property type="evidence" value="ECO:0007669"/>
    <property type="project" value="TreeGrafter"/>
</dbReference>
<evidence type="ECO:0000313" key="4">
    <source>
        <dbReference type="Proteomes" id="UP000324800"/>
    </source>
</evidence>
<dbReference type="Proteomes" id="UP000324800">
    <property type="component" value="Unassembled WGS sequence"/>
</dbReference>
<evidence type="ECO:0000313" key="3">
    <source>
        <dbReference type="EMBL" id="KAA6391435.1"/>
    </source>
</evidence>
<sequence length="505" mass="57921">MQPRPQRGGRAPHIVQFRIDYFECIFILNNLQINSVPLTESIGKIGAGQGTICYFTMMKYMGIIFVIATLISVVMCVLYSLFASYSAYEGDITDGFILTSMGNIITGYWTNQIKTSLFNWLLLPEILFAITIYAGITITKILVERSAEQQDKEYISCGDYGLMVEGIPKEEFDAKNIFDHFNVHADVHSVLLCYDCRKHADLQKQIDSNVIDYHRALKSDDVSMKNICHYTLYNLTAKERQPDFAECDELEAQGKHDNSKFAQFMRFIGWNKDCFAYRDEIKKLMQKRKPLQNPKEEKEATGIAFVIFNKHIGANDVACMYEVNSKISIAGKVKVQDKKYQYQGQHPIRVTPAVEPNDILFENLGYTYWQRFFRKHIIADGFALILVAIGVIGPYFLTKLKTKTNNFWLSVLLSIGVTTISSIISISVTYFKPFTKPTTQTEAINSSIMRIWIADFAVGALATYIYSAIDTQQVGFDDRPETVTNYFMSYQFCERLEISNRYRYN</sequence>
<comment type="caution">
    <text evidence="3">The sequence shown here is derived from an EMBL/GenBank/DDBJ whole genome shotgun (WGS) entry which is preliminary data.</text>
</comment>
<gene>
    <name evidence="3" type="ORF">EZS28_013041</name>
</gene>
<feature type="transmembrane region" description="Helical" evidence="1">
    <location>
        <begin position="60"/>
        <end position="82"/>
    </location>
</feature>
<keyword evidence="1" id="KW-0812">Transmembrane</keyword>
<evidence type="ECO:0000256" key="1">
    <source>
        <dbReference type="SAM" id="Phobius"/>
    </source>
</evidence>
<dbReference type="OrthoDB" id="297739at2759"/>
<accession>A0A5J4W9U6</accession>
<feature type="transmembrane region" description="Helical" evidence="1">
    <location>
        <begin position="377"/>
        <end position="396"/>
    </location>
</feature>